<dbReference type="RefSeq" id="WP_132938183.1">
    <property type="nucleotide sequence ID" value="NZ_CP119676.1"/>
</dbReference>
<dbReference type="EMBL" id="SLZW01000002">
    <property type="protein sequence ID" value="TCS64231.1"/>
    <property type="molecule type" value="Genomic_DNA"/>
</dbReference>
<evidence type="ECO:0000313" key="10">
    <source>
        <dbReference type="Proteomes" id="UP000295304"/>
    </source>
</evidence>
<feature type="binding site" evidence="6">
    <location>
        <position position="348"/>
    </location>
    <ligand>
        <name>substrate</name>
    </ligand>
</feature>
<dbReference type="PIRSF" id="PIRSF000524">
    <property type="entry name" value="SPT"/>
    <property type="match status" value="1"/>
</dbReference>
<comment type="cofactor">
    <cofactor evidence="1 7">
        <name>pyridoxal 5'-phosphate</name>
        <dbReference type="ChEBI" id="CHEBI:597326"/>
    </cofactor>
</comment>
<keyword evidence="3 9" id="KW-0032">Aminotransferase</keyword>
<evidence type="ECO:0000256" key="1">
    <source>
        <dbReference type="ARBA" id="ARBA00001933"/>
    </source>
</evidence>
<organism evidence="9 10">
    <name type="scientific">Varunaivibrio sulfuroxidans</name>
    <dbReference type="NCBI Taxonomy" id="1773489"/>
    <lineage>
        <taxon>Bacteria</taxon>
        <taxon>Pseudomonadati</taxon>
        <taxon>Pseudomonadota</taxon>
        <taxon>Alphaproteobacteria</taxon>
        <taxon>Rhodospirillales</taxon>
        <taxon>Magnetovibrionaceae</taxon>
        <taxon>Varunaivibrio</taxon>
    </lineage>
</organism>
<dbReference type="AlphaFoldDB" id="A0A4V2UP27"/>
<dbReference type="Gene3D" id="3.90.1150.10">
    <property type="entry name" value="Aspartate Aminotransferase, domain 1"/>
    <property type="match status" value="1"/>
</dbReference>
<dbReference type="GO" id="GO:0008453">
    <property type="term" value="F:alanine-glyoxylate transaminase activity"/>
    <property type="evidence" value="ECO:0007669"/>
    <property type="project" value="TreeGrafter"/>
</dbReference>
<evidence type="ECO:0000256" key="2">
    <source>
        <dbReference type="ARBA" id="ARBA00009236"/>
    </source>
</evidence>
<feature type="modified residue" description="N6-(pyridoxal phosphate)lysine" evidence="7">
    <location>
        <position position="198"/>
    </location>
</feature>
<keyword evidence="4 9" id="KW-0808">Transferase</keyword>
<dbReference type="PANTHER" id="PTHR21152:SF40">
    <property type="entry name" value="ALANINE--GLYOXYLATE AMINOTRANSFERASE"/>
    <property type="match status" value="1"/>
</dbReference>
<dbReference type="Gene3D" id="3.40.640.10">
    <property type="entry name" value="Type I PLP-dependent aspartate aminotransferase-like (Major domain)"/>
    <property type="match status" value="1"/>
</dbReference>
<evidence type="ECO:0000256" key="7">
    <source>
        <dbReference type="PIRSR" id="PIRSR000524-50"/>
    </source>
</evidence>
<dbReference type="SUPFAM" id="SSF53383">
    <property type="entry name" value="PLP-dependent transferases"/>
    <property type="match status" value="1"/>
</dbReference>
<evidence type="ECO:0000256" key="4">
    <source>
        <dbReference type="ARBA" id="ARBA00022679"/>
    </source>
</evidence>
<comment type="caution">
    <text evidence="9">The sequence shown here is derived from an EMBL/GenBank/DDBJ whole genome shotgun (WGS) entry which is preliminary data.</text>
</comment>
<dbReference type="GO" id="GO:0019265">
    <property type="term" value="P:glycine biosynthetic process, by transamination of glyoxylate"/>
    <property type="evidence" value="ECO:0007669"/>
    <property type="project" value="TreeGrafter"/>
</dbReference>
<accession>A0A4V2UP27</accession>
<dbReference type="GO" id="GO:0004760">
    <property type="term" value="F:L-serine-pyruvate transaminase activity"/>
    <property type="evidence" value="ECO:0007669"/>
    <property type="project" value="TreeGrafter"/>
</dbReference>
<dbReference type="InterPro" id="IPR015422">
    <property type="entry name" value="PyrdxlP-dep_Trfase_small"/>
</dbReference>
<evidence type="ECO:0000256" key="6">
    <source>
        <dbReference type="PIRSR" id="PIRSR000524-1"/>
    </source>
</evidence>
<reference evidence="9 10" key="1">
    <citation type="submission" date="2019-03" db="EMBL/GenBank/DDBJ databases">
        <title>Genomic Encyclopedia of Type Strains, Phase IV (KMG-IV): sequencing the most valuable type-strain genomes for metagenomic binning, comparative biology and taxonomic classification.</title>
        <authorList>
            <person name="Goeker M."/>
        </authorList>
    </citation>
    <scope>NUCLEOTIDE SEQUENCE [LARGE SCALE GENOMIC DNA]</scope>
    <source>
        <strain evidence="9 10">DSM 101688</strain>
    </source>
</reference>
<evidence type="ECO:0000256" key="5">
    <source>
        <dbReference type="ARBA" id="ARBA00022898"/>
    </source>
</evidence>
<keyword evidence="10" id="KW-1185">Reference proteome</keyword>
<sequence length="394" mass="42018">MTVTSFNPPLRTLMGPGPSDVHPRVLSALARPTIGHLDPQFVAMMDEMKGLLHHAFQTENPLTIPLSGPGSVGMETCFVNLIEPGDRVIVCQNGVFGGRMKENVERCGATAIMVEDDWGLPVDPGKVEDALKANPGVKAVAFVHAETSTGVQSDAALLCRLAQEHGALSIVDAVTSLGGTPVLTDEWGADAIYSGSQKCLSCVPGLSPVTLSRRAEDVIRGRNHKVQSWFMDLNLIMGYWGDSGASRSYHHTAPINALYALHESLIMLREEGVENAWKRHARMSKALVAGLSAIGLEMLVDETARLPQLNSVKIPEGVNEAEVRRRLLVDYDLEIGAGLGALAGKVWRIGLMGAGATPKNVTLCLGALQAVLTDMKADIGHGDAVQAAQKVLMA</sequence>
<dbReference type="PANTHER" id="PTHR21152">
    <property type="entry name" value="AMINOTRANSFERASE CLASS V"/>
    <property type="match status" value="1"/>
</dbReference>
<name>A0A4V2UP27_9PROT</name>
<dbReference type="InterPro" id="IPR015424">
    <property type="entry name" value="PyrdxlP-dep_Trfase"/>
</dbReference>
<feature type="domain" description="Aminotransferase class V" evidence="8">
    <location>
        <begin position="33"/>
        <end position="326"/>
    </location>
</feature>
<dbReference type="InterPro" id="IPR000192">
    <property type="entry name" value="Aminotrans_V_dom"/>
</dbReference>
<dbReference type="InterPro" id="IPR024169">
    <property type="entry name" value="SP_NH2Trfase/AEP_transaminase"/>
</dbReference>
<dbReference type="Proteomes" id="UP000295304">
    <property type="component" value="Unassembled WGS sequence"/>
</dbReference>
<evidence type="ECO:0000256" key="3">
    <source>
        <dbReference type="ARBA" id="ARBA00022576"/>
    </source>
</evidence>
<evidence type="ECO:0000313" key="9">
    <source>
        <dbReference type="EMBL" id="TCS64231.1"/>
    </source>
</evidence>
<proteinExistence type="inferred from homology"/>
<dbReference type="OrthoDB" id="389074at2"/>
<dbReference type="Pfam" id="PF00266">
    <property type="entry name" value="Aminotran_5"/>
    <property type="match status" value="1"/>
</dbReference>
<protein>
    <submittedName>
        <fullName evidence="9">Alanine-glyoxylate aminotransferase</fullName>
    </submittedName>
</protein>
<gene>
    <name evidence="9" type="ORF">EDD55_102273</name>
</gene>
<evidence type="ECO:0000259" key="8">
    <source>
        <dbReference type="Pfam" id="PF00266"/>
    </source>
</evidence>
<comment type="similarity">
    <text evidence="2">Belongs to the class-V pyridoxal-phosphate-dependent aminotransferase family.</text>
</comment>
<dbReference type="FunFam" id="3.40.640.10:FF:000027">
    <property type="entry name" value="Serine--pyruvate aminotransferase, mitochondrial"/>
    <property type="match status" value="1"/>
</dbReference>
<dbReference type="InterPro" id="IPR015421">
    <property type="entry name" value="PyrdxlP-dep_Trfase_major"/>
</dbReference>
<keyword evidence="5 7" id="KW-0663">Pyridoxal phosphate</keyword>